<evidence type="ECO:0000313" key="1">
    <source>
        <dbReference type="EMBL" id="OEL36493.1"/>
    </source>
</evidence>
<keyword evidence="2" id="KW-1185">Reference proteome</keyword>
<reference evidence="1 2" key="1">
    <citation type="submission" date="2016-09" db="EMBL/GenBank/DDBJ databases">
        <title>The draft genome of Dichanthelium oligosanthes: A C3 panicoid grass species.</title>
        <authorList>
            <person name="Studer A.J."/>
            <person name="Schnable J.C."/>
            <person name="Brutnell T.P."/>
        </authorList>
    </citation>
    <scope>NUCLEOTIDE SEQUENCE [LARGE SCALE GENOMIC DNA]</scope>
    <source>
        <strain evidence="2">cv. Kellogg 1175</strain>
        <tissue evidence="1">Leaf</tissue>
    </source>
</reference>
<evidence type="ECO:0008006" key="3">
    <source>
        <dbReference type="Google" id="ProtNLM"/>
    </source>
</evidence>
<protein>
    <recommendedName>
        <fullName evidence="3">NB-ARC domain-containing protein</fullName>
    </recommendedName>
</protein>
<name>A0A1E5WGH6_9POAL</name>
<dbReference type="PANTHER" id="PTHR33377">
    <property type="entry name" value="OS10G0134700 PROTEIN-RELATED"/>
    <property type="match status" value="1"/>
</dbReference>
<dbReference type="OrthoDB" id="690094at2759"/>
<dbReference type="AlphaFoldDB" id="A0A1E5WGH6"/>
<sequence length="431" mass="49064">MMLKQLQFLVDRMYQGYSVLDKFTYRFFQDGILEEEVRNGASILSVISSPLKRFCTFPGTSRYIVSSDDLQSALDSLEDALVNLSEFVVLLGGCERILRRPFDAYLYADNFMFGRHFEKQHITNILLQNPVHLSGPVVLPVIGGFKVGKKTLIAHVCNNERVRSHFSTILYINEDSMRSIGQAEISKGNTLFILELFSDIDNEDWVKFYSSVASMGGSRSKVIVITRLHNLARLGTIKPVYLNRLSREEFSYLFKILAFGSTDASEHPQLASVASKLATTILSGSLITANVIADLLRRKQNIKYWLHILQRFKAMFDHNLAKFGEHPRDLIEKEHHVEITGYTSSSYPVRLRLMMPPLVEGDDCHKRKQLSQVMFGDIIAGFTVIPKAEFEIVSWESRLPPYTKFVHSVETCVKEKDSCTTPQGKRRFGSL</sequence>
<dbReference type="EMBL" id="LWDX02009021">
    <property type="protein sequence ID" value="OEL36493.1"/>
    <property type="molecule type" value="Genomic_DNA"/>
</dbReference>
<accession>A0A1E5WGH6</accession>
<dbReference type="Proteomes" id="UP000095767">
    <property type="component" value="Unassembled WGS sequence"/>
</dbReference>
<dbReference type="PANTHER" id="PTHR33377:SF25">
    <property type="entry name" value="OS10G0131500 PROTEIN"/>
    <property type="match status" value="1"/>
</dbReference>
<dbReference type="SUPFAM" id="SSF52540">
    <property type="entry name" value="P-loop containing nucleoside triphosphate hydrolases"/>
    <property type="match status" value="1"/>
</dbReference>
<proteinExistence type="predicted"/>
<gene>
    <name evidence="1" type="ORF">BAE44_0002489</name>
</gene>
<evidence type="ECO:0000313" key="2">
    <source>
        <dbReference type="Proteomes" id="UP000095767"/>
    </source>
</evidence>
<comment type="caution">
    <text evidence="1">The sequence shown here is derived from an EMBL/GenBank/DDBJ whole genome shotgun (WGS) entry which is preliminary data.</text>
</comment>
<dbReference type="InterPro" id="IPR027417">
    <property type="entry name" value="P-loop_NTPase"/>
</dbReference>
<organism evidence="1 2">
    <name type="scientific">Dichanthelium oligosanthes</name>
    <dbReference type="NCBI Taxonomy" id="888268"/>
    <lineage>
        <taxon>Eukaryota</taxon>
        <taxon>Viridiplantae</taxon>
        <taxon>Streptophyta</taxon>
        <taxon>Embryophyta</taxon>
        <taxon>Tracheophyta</taxon>
        <taxon>Spermatophyta</taxon>
        <taxon>Magnoliopsida</taxon>
        <taxon>Liliopsida</taxon>
        <taxon>Poales</taxon>
        <taxon>Poaceae</taxon>
        <taxon>PACMAD clade</taxon>
        <taxon>Panicoideae</taxon>
        <taxon>Panicodae</taxon>
        <taxon>Paniceae</taxon>
        <taxon>Dichantheliinae</taxon>
        <taxon>Dichanthelium</taxon>
    </lineage>
</organism>